<protein>
    <recommendedName>
        <fullName evidence="1">NID domain-containing protein</fullName>
    </recommendedName>
</protein>
<accession>A0A3B3QAM5</accession>
<dbReference type="GO" id="GO:0005737">
    <property type="term" value="C:cytoplasm"/>
    <property type="evidence" value="ECO:0007669"/>
    <property type="project" value="TreeGrafter"/>
</dbReference>
<dbReference type="Pfam" id="PF07292">
    <property type="entry name" value="NID"/>
    <property type="match status" value="2"/>
</dbReference>
<dbReference type="PANTHER" id="PTHR15225:SF4">
    <property type="entry name" value="N-MYC-INTERACTOR"/>
    <property type="match status" value="1"/>
</dbReference>
<reference evidence="2" key="1">
    <citation type="submission" date="2025-08" db="UniProtKB">
        <authorList>
            <consortium name="Ensembl"/>
        </authorList>
    </citation>
    <scope>IDENTIFICATION</scope>
</reference>
<dbReference type="InterPro" id="IPR009909">
    <property type="entry name" value="Nmi/IFP35_dom"/>
</dbReference>
<keyword evidence="3" id="KW-1185">Reference proteome</keyword>
<sequence length="221" mass="25168">MAKTEMIDSLLIVILQNLFPVAEKILMLPNCCVLVDNKRMDVKPVSVTLEPSVKFQIHFSISKRKIKFSDVPPVLDENRMRDRLELSFSKPSLGGGEVEELAYDKTRSAGHVTFLNTGVAESLCLKKKYTINVGEKIDACIQPYFDYELKQFQVRTFCGVPKRTVLLEDIKDFLDEEDMQDHLEIYFQKPSNFGGEVDAIKYTSKGGVKAYFSDDMHKPEA</sequence>
<organism evidence="2 3">
    <name type="scientific">Paramormyrops kingsleyae</name>
    <dbReference type="NCBI Taxonomy" id="1676925"/>
    <lineage>
        <taxon>Eukaryota</taxon>
        <taxon>Metazoa</taxon>
        <taxon>Chordata</taxon>
        <taxon>Craniata</taxon>
        <taxon>Vertebrata</taxon>
        <taxon>Euteleostomi</taxon>
        <taxon>Actinopterygii</taxon>
        <taxon>Neopterygii</taxon>
        <taxon>Teleostei</taxon>
        <taxon>Osteoglossocephala</taxon>
        <taxon>Osteoglossomorpha</taxon>
        <taxon>Osteoglossiformes</taxon>
        <taxon>Mormyridae</taxon>
        <taxon>Paramormyrops</taxon>
    </lineage>
</organism>
<dbReference type="STRING" id="1676925.ENSPKIP00000003228"/>
<dbReference type="InterPro" id="IPR012677">
    <property type="entry name" value="Nucleotide-bd_a/b_plait_sf"/>
</dbReference>
<dbReference type="AlphaFoldDB" id="A0A3B3QAM5"/>
<proteinExistence type="predicted"/>
<reference evidence="2" key="2">
    <citation type="submission" date="2025-09" db="UniProtKB">
        <authorList>
            <consortium name="Ensembl"/>
        </authorList>
    </citation>
    <scope>IDENTIFICATION</scope>
</reference>
<dbReference type="Ensembl" id="ENSPKIT00000027187.1">
    <property type="protein sequence ID" value="ENSPKIP00000003228.1"/>
    <property type="gene ID" value="ENSPKIG00000020826.1"/>
</dbReference>
<evidence type="ECO:0000313" key="3">
    <source>
        <dbReference type="Proteomes" id="UP000261540"/>
    </source>
</evidence>
<evidence type="ECO:0000313" key="2">
    <source>
        <dbReference type="Ensembl" id="ENSPKIP00000003228.1"/>
    </source>
</evidence>
<feature type="domain" description="NID" evidence="1">
    <location>
        <begin position="112"/>
        <end position="198"/>
    </location>
</feature>
<dbReference type="Proteomes" id="UP000261540">
    <property type="component" value="Unplaced"/>
</dbReference>
<dbReference type="GeneTree" id="ENSGT00530000063686"/>
<feature type="domain" description="NID" evidence="1">
    <location>
        <begin position="21"/>
        <end position="99"/>
    </location>
</feature>
<evidence type="ECO:0000259" key="1">
    <source>
        <dbReference type="Pfam" id="PF07292"/>
    </source>
</evidence>
<dbReference type="Gene3D" id="3.30.70.330">
    <property type="match status" value="1"/>
</dbReference>
<dbReference type="PANTHER" id="PTHR15225">
    <property type="entry name" value="INTERFERON-INDUCED PROTEIN 35/NMI N-MYC/STAT INTERACTING PROTEIN"/>
    <property type="match status" value="1"/>
</dbReference>
<name>A0A3B3QAM5_9TELE</name>